<comment type="similarity">
    <text evidence="1 4">Belongs to the bacterial solute-binding protein 3 family.</text>
</comment>
<organism evidence="7">
    <name type="scientific">Actinomyces succiniciruminis</name>
    <dbReference type="NCBI Taxonomy" id="1522002"/>
    <lineage>
        <taxon>Bacteria</taxon>
        <taxon>Bacillati</taxon>
        <taxon>Actinomycetota</taxon>
        <taxon>Actinomycetes</taxon>
        <taxon>Actinomycetales</taxon>
        <taxon>Actinomycetaceae</taxon>
        <taxon>Actinomyces</taxon>
    </lineage>
</organism>
<keyword evidence="2" id="KW-0813">Transport</keyword>
<proteinExistence type="inferred from homology"/>
<evidence type="ECO:0000256" key="1">
    <source>
        <dbReference type="ARBA" id="ARBA00010333"/>
    </source>
</evidence>
<evidence type="ECO:0000256" key="3">
    <source>
        <dbReference type="ARBA" id="ARBA00022729"/>
    </source>
</evidence>
<dbReference type="SUPFAM" id="SSF53850">
    <property type="entry name" value="Periplasmic binding protein-like II"/>
    <property type="match status" value="1"/>
</dbReference>
<feature type="domain" description="Solute-binding protein family 3/N-terminal" evidence="6">
    <location>
        <begin position="58"/>
        <end position="283"/>
    </location>
</feature>
<accession>A0A1L7RC51</accession>
<dbReference type="InterPro" id="IPR018313">
    <property type="entry name" value="SBP_3_CS"/>
</dbReference>
<dbReference type="InterPro" id="IPR051455">
    <property type="entry name" value="Bact_solute-bind_prot3"/>
</dbReference>
<dbReference type="CDD" id="cd13690">
    <property type="entry name" value="PBP2_GluB"/>
    <property type="match status" value="1"/>
</dbReference>
<dbReference type="GO" id="GO:0030288">
    <property type="term" value="C:outer membrane-bounded periplasmic space"/>
    <property type="evidence" value="ECO:0007669"/>
    <property type="project" value="TreeGrafter"/>
</dbReference>
<reference evidence="7" key="1">
    <citation type="submission" date="2014-07" db="EMBL/GenBank/DDBJ databases">
        <authorList>
            <person name="Zhang J.E."/>
            <person name="Yang H."/>
            <person name="Guo J."/>
            <person name="Deng Z."/>
            <person name="Luo H."/>
            <person name="Luo M."/>
            <person name="Zhao B."/>
        </authorList>
    </citation>
    <scope>NUCLEOTIDE SEQUENCE</scope>
    <source>
        <strain evidence="7">AM4</strain>
    </source>
</reference>
<evidence type="ECO:0000256" key="2">
    <source>
        <dbReference type="ARBA" id="ARBA00022448"/>
    </source>
</evidence>
<dbReference type="PROSITE" id="PS01039">
    <property type="entry name" value="SBP_BACTERIAL_3"/>
    <property type="match status" value="1"/>
</dbReference>
<dbReference type="GO" id="GO:0006865">
    <property type="term" value="P:amino acid transport"/>
    <property type="evidence" value="ECO:0007669"/>
    <property type="project" value="TreeGrafter"/>
</dbReference>
<dbReference type="RefSeq" id="WP_210580353.1">
    <property type="nucleotide sequence ID" value="NZ_LK995510.1"/>
</dbReference>
<protein>
    <submittedName>
        <fullName evidence="7">Glutamate-binding protein</fullName>
    </submittedName>
</protein>
<dbReference type="PANTHER" id="PTHR30085">
    <property type="entry name" value="AMINO ACID ABC TRANSPORTER PERMEASE"/>
    <property type="match status" value="1"/>
</dbReference>
<dbReference type="PANTHER" id="PTHR30085:SF6">
    <property type="entry name" value="ABC TRANSPORTER GLUTAMINE-BINDING PROTEIN GLNH"/>
    <property type="match status" value="1"/>
</dbReference>
<dbReference type="SMART" id="SM00062">
    <property type="entry name" value="PBPb"/>
    <property type="match status" value="1"/>
</dbReference>
<dbReference type="Gene3D" id="3.40.190.10">
    <property type="entry name" value="Periplasmic binding protein-like II"/>
    <property type="match status" value="2"/>
</dbReference>
<dbReference type="Pfam" id="PF00497">
    <property type="entry name" value="SBP_bac_3"/>
    <property type="match status" value="1"/>
</dbReference>
<evidence type="ECO:0000256" key="4">
    <source>
        <dbReference type="RuleBase" id="RU003744"/>
    </source>
</evidence>
<sequence>MLPLNHSRRRSPRDVPARRHPRSRPARRTRALLAVLLGLTLGVTGLAACSGDDTPAHSIRIGIKYDQPGMGLKDGSEYTGFDVDMGRAIAAKLGYQEDEIVWVEAVSAQRETMLRNGQVDMVIGTYSITDARREKITFAGPYFIAGQDLLVRSDSDISGPDDMDGHILCSVEGSTSAQTIRDNYSTGTLQLFPVRSYSQCVEFLAAGTVDAVTTDNIILAGFAAQDNYAGKVQVVGNAFSEEHYGVGLPQGNPDRCLAVNQAITDIIAEGTWSRLLQDNVGTAFDPDATLNPPTVDDSLCE</sequence>
<keyword evidence="3" id="KW-0732">Signal</keyword>
<dbReference type="EMBL" id="LK995510">
    <property type="protein sequence ID" value="CED91495.1"/>
    <property type="molecule type" value="Genomic_DNA"/>
</dbReference>
<gene>
    <name evidence="7" type="ORF">AAM4_1663</name>
</gene>
<name>A0A1L7RC51_9ACTO</name>
<feature type="compositionally biased region" description="Basic residues" evidence="5">
    <location>
        <begin position="1"/>
        <end position="11"/>
    </location>
</feature>
<dbReference type="GO" id="GO:0005576">
    <property type="term" value="C:extracellular region"/>
    <property type="evidence" value="ECO:0007669"/>
    <property type="project" value="TreeGrafter"/>
</dbReference>
<evidence type="ECO:0000313" key="7">
    <source>
        <dbReference type="EMBL" id="CED91495.1"/>
    </source>
</evidence>
<dbReference type="AlphaFoldDB" id="A0A1L7RC51"/>
<evidence type="ECO:0000256" key="5">
    <source>
        <dbReference type="SAM" id="MobiDB-lite"/>
    </source>
</evidence>
<dbReference type="InterPro" id="IPR001638">
    <property type="entry name" value="Solute-binding_3/MltF_N"/>
</dbReference>
<feature type="region of interest" description="Disordered" evidence="5">
    <location>
        <begin position="1"/>
        <end position="25"/>
    </location>
</feature>
<evidence type="ECO:0000259" key="6">
    <source>
        <dbReference type="SMART" id="SM00062"/>
    </source>
</evidence>